<feature type="transmembrane region" description="Helical" evidence="1">
    <location>
        <begin position="12"/>
        <end position="36"/>
    </location>
</feature>
<keyword evidence="1" id="KW-0812">Transmembrane</keyword>
<proteinExistence type="predicted"/>
<organism evidence="2 3">
    <name type="scientific">Glossina palpalis gambiensis</name>
    <dbReference type="NCBI Taxonomy" id="67801"/>
    <lineage>
        <taxon>Eukaryota</taxon>
        <taxon>Metazoa</taxon>
        <taxon>Ecdysozoa</taxon>
        <taxon>Arthropoda</taxon>
        <taxon>Hexapoda</taxon>
        <taxon>Insecta</taxon>
        <taxon>Pterygota</taxon>
        <taxon>Neoptera</taxon>
        <taxon>Endopterygota</taxon>
        <taxon>Diptera</taxon>
        <taxon>Brachycera</taxon>
        <taxon>Muscomorpha</taxon>
        <taxon>Hippoboscoidea</taxon>
        <taxon>Glossinidae</taxon>
        <taxon>Glossina</taxon>
    </lineage>
</organism>
<dbReference type="AlphaFoldDB" id="A0A1B0B9H4"/>
<keyword evidence="3" id="KW-1185">Reference proteome</keyword>
<evidence type="ECO:0000313" key="3">
    <source>
        <dbReference type="Proteomes" id="UP000092460"/>
    </source>
</evidence>
<evidence type="ECO:0000256" key="1">
    <source>
        <dbReference type="SAM" id="Phobius"/>
    </source>
</evidence>
<reference evidence="3" key="1">
    <citation type="submission" date="2015-01" db="EMBL/GenBank/DDBJ databases">
        <authorList>
            <person name="Aksoy S."/>
            <person name="Warren W."/>
            <person name="Wilson R.K."/>
        </authorList>
    </citation>
    <scope>NUCLEOTIDE SEQUENCE [LARGE SCALE GENOMIC DNA]</scope>
    <source>
        <strain evidence="3">IAEA</strain>
    </source>
</reference>
<evidence type="ECO:0000313" key="2">
    <source>
        <dbReference type="EnsemblMetazoa" id="GPPI023069-PA"/>
    </source>
</evidence>
<dbReference type="VEuPathDB" id="VectorBase:GPPI023069"/>
<sequence>MQEMAANGNKEMPLVCIYCLIIQSCHSLTILTPILSSITGESANYVLIVVASHPSFRVLLPRASDI</sequence>
<accession>A0A1B0B9H4</accession>
<dbReference type="EMBL" id="JXJN01010377">
    <property type="status" value="NOT_ANNOTATED_CDS"/>
    <property type="molecule type" value="Genomic_DNA"/>
</dbReference>
<keyword evidence="1" id="KW-1133">Transmembrane helix</keyword>
<dbReference type="Proteomes" id="UP000092460">
    <property type="component" value="Unassembled WGS sequence"/>
</dbReference>
<dbReference type="EnsemblMetazoa" id="GPPI023069-RA">
    <property type="protein sequence ID" value="GPPI023069-PA"/>
    <property type="gene ID" value="GPPI023069"/>
</dbReference>
<keyword evidence="1" id="KW-0472">Membrane</keyword>
<reference evidence="2" key="2">
    <citation type="submission" date="2020-05" db="UniProtKB">
        <authorList>
            <consortium name="EnsemblMetazoa"/>
        </authorList>
    </citation>
    <scope>IDENTIFICATION</scope>
    <source>
        <strain evidence="2">IAEA</strain>
    </source>
</reference>
<protein>
    <submittedName>
        <fullName evidence="2">Uncharacterized protein</fullName>
    </submittedName>
</protein>
<name>A0A1B0B9H4_9MUSC</name>